<keyword evidence="2 5" id="KW-0819">tRNA processing</keyword>
<protein>
    <recommendedName>
        <fullName evidence="5">Queuine tRNA-ribosyltransferase accessory subunit 2</fullName>
    </recommendedName>
    <alternativeName>
        <fullName evidence="5">Queuine tRNA-ribosyltransferase domain-containing protein 1</fullName>
    </alternativeName>
</protein>
<dbReference type="GO" id="GO:0006400">
    <property type="term" value="P:tRNA modification"/>
    <property type="evidence" value="ECO:0007669"/>
    <property type="project" value="InterPro"/>
</dbReference>
<dbReference type="InterPro" id="IPR028592">
    <property type="entry name" value="QTRTD1"/>
</dbReference>
<comment type="caution">
    <text evidence="7">The sequence shown here is derived from an EMBL/GenBank/DDBJ whole genome shotgun (WGS) entry which is preliminary data.</text>
</comment>
<comment type="similarity">
    <text evidence="5">Belongs to the queuine tRNA-ribosyltransferase family. QTRT2 subfamily.</text>
</comment>
<dbReference type="Pfam" id="PF01702">
    <property type="entry name" value="TGT"/>
    <property type="match status" value="1"/>
</dbReference>
<keyword evidence="1 5" id="KW-0963">Cytoplasm</keyword>
<dbReference type="InterPro" id="IPR002616">
    <property type="entry name" value="tRNA_ribo_trans-like"/>
</dbReference>
<dbReference type="GO" id="GO:0005737">
    <property type="term" value="C:cytoplasm"/>
    <property type="evidence" value="ECO:0007669"/>
    <property type="project" value="UniProtKB-SubCell"/>
</dbReference>
<dbReference type="EMBL" id="JAPEVB010000004">
    <property type="protein sequence ID" value="KAJ4389381.1"/>
    <property type="molecule type" value="Genomic_DNA"/>
</dbReference>
<dbReference type="GO" id="GO:0008479">
    <property type="term" value="F:tRNA-guanosine(34) queuine transglycosylase activity"/>
    <property type="evidence" value="ECO:0007669"/>
    <property type="project" value="UniProtKB-UniRule"/>
</dbReference>
<dbReference type="Proteomes" id="UP001140453">
    <property type="component" value="Unassembled WGS sequence"/>
</dbReference>
<dbReference type="InterPro" id="IPR050852">
    <property type="entry name" value="Queuine_tRNA-ribosyltrfase"/>
</dbReference>
<comment type="subunit">
    <text evidence="5">Heterodimer of a catalytic subunit and an accessory subunit.</text>
</comment>
<evidence type="ECO:0000256" key="2">
    <source>
        <dbReference type="ARBA" id="ARBA00022694"/>
    </source>
</evidence>
<evidence type="ECO:0000313" key="7">
    <source>
        <dbReference type="EMBL" id="KAJ4389381.1"/>
    </source>
</evidence>
<evidence type="ECO:0000256" key="1">
    <source>
        <dbReference type="ARBA" id="ARBA00022490"/>
    </source>
</evidence>
<evidence type="ECO:0000256" key="4">
    <source>
        <dbReference type="ARBA" id="ARBA00022833"/>
    </source>
</evidence>
<sequence>MSQDKEAEGMRFEILKAVGGNGASARLGRLTLPQRHTVDTPNFFAVTSRGAVPHLTPDTSARYESFPGVYMAMEDLVEKSQKVVTKIPAAAKIPAPDGKHLHAFAGLPSSNITVLGPRRTPAVKASIGNSDKYIQMFTSNGFQPLTNTEYITIIDTLKPDIAIPLADMNYSAMNTPGGKAMRRMCERTEDWMAQLHATLNVDELRKSNTSIFAPTLPAPYSMQWQYLQRLSEDMVDSLSGLAVYDVDMLPDLVELPSLLPLARLSIDAPEDPHEILRQVSLGVDVFLLPFINAVSDAGVAMTFTFPPSPSPSQATLHGTSLLPLGDDLTSATNATSLEPLLKECTCYACSSHHRAYLHHLLNAREMLAWTLLQIHNHHVITSFFAGIRASLALGKEKFQEDYREFLKRYEPSLPEGTGTRPRARGYHFKSEFMDGKRNESTWRILQDGPGQMQAGGKAKIEALKEKVERDQIEPEDVVMAENNL</sequence>
<dbReference type="PANTHER" id="PTHR46064:SF1">
    <property type="entry name" value="QUEUINE TRNA-RIBOSYLTRANSFERASE ACCESSORY SUBUNIT 2"/>
    <property type="match status" value="1"/>
</dbReference>
<organism evidence="7 8">
    <name type="scientific">Gnomoniopsis smithogilvyi</name>
    <dbReference type="NCBI Taxonomy" id="1191159"/>
    <lineage>
        <taxon>Eukaryota</taxon>
        <taxon>Fungi</taxon>
        <taxon>Dikarya</taxon>
        <taxon>Ascomycota</taxon>
        <taxon>Pezizomycotina</taxon>
        <taxon>Sordariomycetes</taxon>
        <taxon>Sordariomycetidae</taxon>
        <taxon>Diaporthales</taxon>
        <taxon>Gnomoniaceae</taxon>
        <taxon>Gnomoniopsis</taxon>
    </lineage>
</organism>
<evidence type="ECO:0000313" key="8">
    <source>
        <dbReference type="Proteomes" id="UP001140453"/>
    </source>
</evidence>
<evidence type="ECO:0000259" key="6">
    <source>
        <dbReference type="Pfam" id="PF01702"/>
    </source>
</evidence>
<dbReference type="HAMAP" id="MF_03043">
    <property type="entry name" value="QTRT2"/>
    <property type="match status" value="1"/>
</dbReference>
<feature type="binding site" evidence="5">
    <location>
        <position position="346"/>
    </location>
    <ligand>
        <name>Zn(2+)</name>
        <dbReference type="ChEBI" id="CHEBI:29105"/>
    </ligand>
</feature>
<comment type="subcellular location">
    <subcellularLocation>
        <location evidence="5">Cytoplasm</location>
    </subcellularLocation>
</comment>
<keyword evidence="3 5" id="KW-0479">Metal-binding</keyword>
<dbReference type="InterPro" id="IPR036511">
    <property type="entry name" value="TGT-like_sf"/>
</dbReference>
<accession>A0A9W8YRI5</accession>
<dbReference type="SUPFAM" id="SSF51713">
    <property type="entry name" value="tRNA-guanine transglycosylase"/>
    <property type="match status" value="1"/>
</dbReference>
<keyword evidence="4 5" id="KW-0862">Zinc</keyword>
<dbReference type="PANTHER" id="PTHR46064">
    <property type="entry name" value="QUEUINE TRNA-RIBOSYLTRANSFERASE ACCESSORY SUBUNIT 2"/>
    <property type="match status" value="1"/>
</dbReference>
<evidence type="ECO:0000256" key="3">
    <source>
        <dbReference type="ARBA" id="ARBA00022723"/>
    </source>
</evidence>
<evidence type="ECO:0000256" key="5">
    <source>
        <dbReference type="HAMAP-Rule" id="MF_03043"/>
    </source>
</evidence>
<dbReference type="GO" id="GO:0046872">
    <property type="term" value="F:metal ion binding"/>
    <property type="evidence" value="ECO:0007669"/>
    <property type="project" value="UniProtKB-KW"/>
</dbReference>
<proteinExistence type="inferred from homology"/>
<name>A0A9W8YRI5_9PEZI</name>
<feature type="binding site" evidence="5">
    <location>
        <position position="349"/>
    </location>
    <ligand>
        <name>Zn(2+)</name>
        <dbReference type="ChEBI" id="CHEBI:29105"/>
    </ligand>
</feature>
<reference evidence="7" key="1">
    <citation type="submission" date="2022-10" db="EMBL/GenBank/DDBJ databases">
        <title>Tapping the CABI collections for fungal endophytes: first genome assemblies for Collariella, Neodidymelliopsis, Ascochyta clinopodiicola, Didymella pomorum, Didymosphaeria variabile, Neocosmospora piperis and Neocucurbitaria cava.</title>
        <authorList>
            <person name="Hill R."/>
        </authorList>
    </citation>
    <scope>NUCLEOTIDE SEQUENCE</scope>
    <source>
        <strain evidence="7">IMI 355082</strain>
    </source>
</reference>
<gene>
    <name evidence="7" type="ORF">N0V93_006848</name>
</gene>
<comment type="function">
    <text evidence="5">Non-catalytic subunit of the queuine tRNA-ribosyltransferase (TGT) that catalyzes the base-exchange of a guanine (G) residue with queuine (Q) at position 34 (anticodon wobble position) in tRNAs with GU(N) anticodons (tRNA-Asp, -Asn, -His and -Tyr), resulting in the hypermodified nucleoside queuosine (7-(((4,5-cis-dihydroxy-2-cyclopenten-1-yl)amino)methyl)-7-deazaguanosine).</text>
</comment>
<dbReference type="Gene3D" id="3.20.20.105">
    <property type="entry name" value="Queuine tRNA-ribosyltransferase-like"/>
    <property type="match status" value="1"/>
</dbReference>
<feature type="domain" description="tRNA-guanine(15) transglycosylase-like" evidence="6">
    <location>
        <begin position="24"/>
        <end position="410"/>
    </location>
</feature>
<dbReference type="AlphaFoldDB" id="A0A9W8YRI5"/>
<feature type="binding site" evidence="5">
    <location>
        <position position="344"/>
    </location>
    <ligand>
        <name>Zn(2+)</name>
        <dbReference type="ChEBI" id="CHEBI:29105"/>
    </ligand>
</feature>
<dbReference type="OrthoDB" id="27601at2759"/>
<keyword evidence="8" id="KW-1185">Reference proteome</keyword>
<feature type="binding site" evidence="5">
    <location>
        <position position="375"/>
    </location>
    <ligand>
        <name>Zn(2+)</name>
        <dbReference type="ChEBI" id="CHEBI:29105"/>
    </ligand>
</feature>
<comment type="cofactor">
    <cofactor evidence="5">
        <name>Zn(2+)</name>
        <dbReference type="ChEBI" id="CHEBI:29105"/>
    </cofactor>
    <text evidence="5">Binds 1 zinc ion per subunit.</text>
</comment>